<name>A0A1G2CJ67_9BACT</name>
<gene>
    <name evidence="15" type="ORF">A3G64_00565</name>
</gene>
<dbReference type="NCBIfam" id="TIGR00229">
    <property type="entry name" value="sensory_box"/>
    <property type="match status" value="1"/>
</dbReference>
<dbReference type="InterPro" id="IPR013655">
    <property type="entry name" value="PAS_fold_3"/>
</dbReference>
<dbReference type="PANTHER" id="PTHR43304">
    <property type="entry name" value="PHYTOCHROME-LIKE PROTEIN CPH1"/>
    <property type="match status" value="1"/>
</dbReference>
<evidence type="ECO:0000256" key="6">
    <source>
        <dbReference type="ARBA" id="ARBA00022692"/>
    </source>
</evidence>
<keyword evidence="9 11" id="KW-0472">Membrane</keyword>
<dbReference type="GO" id="GO:0007165">
    <property type="term" value="P:signal transduction"/>
    <property type="evidence" value="ECO:0007669"/>
    <property type="project" value="UniProtKB-ARBA"/>
</dbReference>
<feature type="domain" description="CHASE" evidence="14">
    <location>
        <begin position="143"/>
        <end position="304"/>
    </location>
</feature>
<feature type="transmembrane region" description="Helical" evidence="11">
    <location>
        <begin position="322"/>
        <end position="343"/>
    </location>
</feature>
<keyword evidence="8 11" id="KW-1133">Transmembrane helix</keyword>
<evidence type="ECO:0000313" key="16">
    <source>
        <dbReference type="Proteomes" id="UP000179281"/>
    </source>
</evidence>
<dbReference type="AlphaFoldDB" id="A0A1G2CJ67"/>
<dbReference type="Pfam" id="PF03924">
    <property type="entry name" value="CHASE"/>
    <property type="match status" value="1"/>
</dbReference>
<evidence type="ECO:0000256" key="7">
    <source>
        <dbReference type="ARBA" id="ARBA00022777"/>
    </source>
</evidence>
<dbReference type="PANTHER" id="PTHR43304:SF1">
    <property type="entry name" value="PAC DOMAIN-CONTAINING PROTEIN"/>
    <property type="match status" value="1"/>
</dbReference>
<comment type="caution">
    <text evidence="15">The sequence shown here is derived from an EMBL/GenBank/DDBJ whole genome shotgun (WGS) entry which is preliminary data.</text>
</comment>
<evidence type="ECO:0000256" key="3">
    <source>
        <dbReference type="ARBA" id="ARBA00012438"/>
    </source>
</evidence>
<evidence type="ECO:0000256" key="11">
    <source>
        <dbReference type="SAM" id="Phobius"/>
    </source>
</evidence>
<dbReference type="InterPro" id="IPR052162">
    <property type="entry name" value="Sensor_kinase/Photoreceptor"/>
</dbReference>
<dbReference type="InterPro" id="IPR000014">
    <property type="entry name" value="PAS"/>
</dbReference>
<evidence type="ECO:0000256" key="2">
    <source>
        <dbReference type="ARBA" id="ARBA00004370"/>
    </source>
</evidence>
<protein>
    <recommendedName>
        <fullName evidence="3">histidine kinase</fullName>
        <ecNumber evidence="3">2.7.13.3</ecNumber>
    </recommendedName>
</protein>
<evidence type="ECO:0000256" key="5">
    <source>
        <dbReference type="ARBA" id="ARBA00022679"/>
    </source>
</evidence>
<dbReference type="PROSITE" id="PS50113">
    <property type="entry name" value="PAC"/>
    <property type="match status" value="1"/>
</dbReference>
<evidence type="ECO:0000256" key="10">
    <source>
        <dbReference type="SAM" id="Coils"/>
    </source>
</evidence>
<dbReference type="GO" id="GO:0004673">
    <property type="term" value="F:protein histidine kinase activity"/>
    <property type="evidence" value="ECO:0007669"/>
    <property type="project" value="UniProtKB-EC"/>
</dbReference>
<keyword evidence="4" id="KW-0597">Phosphoprotein</keyword>
<feature type="coiled-coil region" evidence="10">
    <location>
        <begin position="480"/>
        <end position="521"/>
    </location>
</feature>
<reference evidence="15 16" key="1">
    <citation type="journal article" date="2016" name="Nat. Commun.">
        <title>Thousands of microbial genomes shed light on interconnected biogeochemical processes in an aquifer system.</title>
        <authorList>
            <person name="Anantharaman K."/>
            <person name="Brown C.T."/>
            <person name="Hug L.A."/>
            <person name="Sharon I."/>
            <person name="Castelle C.J."/>
            <person name="Probst A.J."/>
            <person name="Thomas B.C."/>
            <person name="Singh A."/>
            <person name="Wilkins M.J."/>
            <person name="Karaoz U."/>
            <person name="Brodie E.L."/>
            <person name="Williams K.H."/>
            <person name="Hubbard S.S."/>
            <person name="Banfield J.F."/>
        </authorList>
    </citation>
    <scope>NUCLEOTIDE SEQUENCE [LARGE SCALE GENOMIC DNA]</scope>
</reference>
<dbReference type="EC" id="2.7.13.3" evidence="3"/>
<dbReference type="Gene3D" id="3.30.450.350">
    <property type="entry name" value="CHASE domain"/>
    <property type="match status" value="1"/>
</dbReference>
<evidence type="ECO:0000259" key="12">
    <source>
        <dbReference type="PROSITE" id="PS50112"/>
    </source>
</evidence>
<evidence type="ECO:0000259" key="13">
    <source>
        <dbReference type="PROSITE" id="PS50113"/>
    </source>
</evidence>
<organism evidence="15 16">
    <name type="scientific">Candidatus Liptonbacteria bacterium RIFCSPLOWO2_12_FULL_60_15</name>
    <dbReference type="NCBI Taxonomy" id="1798653"/>
    <lineage>
        <taxon>Bacteria</taxon>
        <taxon>Candidatus Liptoniibacteriota</taxon>
    </lineage>
</organism>
<dbReference type="InterPro" id="IPR006189">
    <property type="entry name" value="CHASE_dom"/>
</dbReference>
<feature type="domain" description="PAS" evidence="12">
    <location>
        <begin position="363"/>
        <end position="435"/>
    </location>
</feature>
<accession>A0A1G2CJ67</accession>
<dbReference type="Gene3D" id="3.30.450.20">
    <property type="entry name" value="PAS domain"/>
    <property type="match status" value="1"/>
</dbReference>
<evidence type="ECO:0000256" key="4">
    <source>
        <dbReference type="ARBA" id="ARBA00022553"/>
    </source>
</evidence>
<dbReference type="PROSITE" id="PS50112">
    <property type="entry name" value="PAS"/>
    <property type="match status" value="1"/>
</dbReference>
<proteinExistence type="predicted"/>
<feature type="coiled-coil region" evidence="10">
    <location>
        <begin position="346"/>
        <end position="373"/>
    </location>
</feature>
<evidence type="ECO:0000256" key="8">
    <source>
        <dbReference type="ARBA" id="ARBA00022989"/>
    </source>
</evidence>
<sequence>MAKILGILEWRIGWRRTAFLFIVAGVSLATTFVAWRATERGIAGEMEREFDFAVRETTGTIEDRMNALLDSLYGARGVFEQGVPVRGADWRDHVRNGKLLERFPGVSSYTFLERVPAERLGSFVEGVRADRTVRPEGFPKFTVFPAGNRSEYVVIKYVEPLERGELAFGFDAASEETRLKTMEQALAGDAPALTPELQLVVGVPGFLAFLPAYGGSGPGREHAGFVMIALRTRELFQKVIMEGPLPESVKSGDIDLEIFEGRTSSATTLLYDSKPDEVRALETAAAGLTATREIVIGDRTWTLSFADSPELAATLLGRAMSVIVLFGGILFSILVFGVLYANFTSRARALALAERMTGELRRSEEQYRSLVERVPNVIWTIDENTRVRFITPNVERLIGMGPDAVYADPQFWRNLVHPDAAEALSRAFRELFENNIPLDLEHRAKRKSGDWAWVHMRSGLPYKAGGVRYADGISEDVSGRKRTEEELMRRTKDLEEMNKVLVGRELKMVELKEENKELKKQRGG</sequence>
<evidence type="ECO:0000259" key="14">
    <source>
        <dbReference type="PROSITE" id="PS50839"/>
    </source>
</evidence>
<evidence type="ECO:0000313" key="15">
    <source>
        <dbReference type="EMBL" id="OGZ01425.1"/>
    </source>
</evidence>
<comment type="subcellular location">
    <subcellularLocation>
        <location evidence="2">Membrane</location>
    </subcellularLocation>
</comment>
<evidence type="ECO:0000256" key="1">
    <source>
        <dbReference type="ARBA" id="ARBA00000085"/>
    </source>
</evidence>
<dbReference type="SUPFAM" id="SSF55785">
    <property type="entry name" value="PYP-like sensor domain (PAS domain)"/>
    <property type="match status" value="1"/>
</dbReference>
<dbReference type="InterPro" id="IPR000700">
    <property type="entry name" value="PAS-assoc_C"/>
</dbReference>
<feature type="domain" description="PAC" evidence="13">
    <location>
        <begin position="438"/>
        <end position="489"/>
    </location>
</feature>
<keyword evidence="6 11" id="KW-0812">Transmembrane</keyword>
<evidence type="ECO:0000256" key="9">
    <source>
        <dbReference type="ARBA" id="ARBA00023136"/>
    </source>
</evidence>
<keyword evidence="7" id="KW-0418">Kinase</keyword>
<dbReference type="InterPro" id="IPR035965">
    <property type="entry name" value="PAS-like_dom_sf"/>
</dbReference>
<dbReference type="Pfam" id="PF08447">
    <property type="entry name" value="PAS_3"/>
    <property type="match status" value="1"/>
</dbReference>
<dbReference type="PROSITE" id="PS50839">
    <property type="entry name" value="CHASE"/>
    <property type="match status" value="1"/>
</dbReference>
<comment type="catalytic activity">
    <reaction evidence="1">
        <text>ATP + protein L-histidine = ADP + protein N-phospho-L-histidine.</text>
        <dbReference type="EC" id="2.7.13.3"/>
    </reaction>
</comment>
<dbReference type="SMART" id="SM01079">
    <property type="entry name" value="CHASE"/>
    <property type="match status" value="1"/>
</dbReference>
<dbReference type="STRING" id="1798653.A3G64_00565"/>
<dbReference type="EMBL" id="MHLD01000046">
    <property type="protein sequence ID" value="OGZ01425.1"/>
    <property type="molecule type" value="Genomic_DNA"/>
</dbReference>
<feature type="transmembrane region" description="Helical" evidence="11">
    <location>
        <begin position="18"/>
        <end position="38"/>
    </location>
</feature>
<keyword evidence="10" id="KW-0175">Coiled coil</keyword>
<dbReference type="GO" id="GO:0016020">
    <property type="term" value="C:membrane"/>
    <property type="evidence" value="ECO:0007669"/>
    <property type="project" value="UniProtKB-SubCell"/>
</dbReference>
<dbReference type="SMART" id="SM00091">
    <property type="entry name" value="PAS"/>
    <property type="match status" value="1"/>
</dbReference>
<dbReference type="Proteomes" id="UP000179281">
    <property type="component" value="Unassembled WGS sequence"/>
</dbReference>
<dbReference type="InterPro" id="IPR042240">
    <property type="entry name" value="CHASE_sf"/>
</dbReference>
<keyword evidence="5" id="KW-0808">Transferase</keyword>
<dbReference type="CDD" id="cd00130">
    <property type="entry name" value="PAS"/>
    <property type="match status" value="1"/>
</dbReference>